<feature type="non-terminal residue" evidence="3">
    <location>
        <position position="1"/>
    </location>
</feature>
<dbReference type="GO" id="GO:0015074">
    <property type="term" value="P:DNA integration"/>
    <property type="evidence" value="ECO:0007669"/>
    <property type="project" value="InterPro"/>
</dbReference>
<feature type="domain" description="Integrase catalytic" evidence="2">
    <location>
        <begin position="1"/>
        <end position="104"/>
    </location>
</feature>
<organism evidence="3 4">
    <name type="scientific">Chara braunii</name>
    <name type="common">Braun's stonewort</name>
    <dbReference type="NCBI Taxonomy" id="69332"/>
    <lineage>
        <taxon>Eukaryota</taxon>
        <taxon>Viridiplantae</taxon>
        <taxon>Streptophyta</taxon>
        <taxon>Charophyceae</taxon>
        <taxon>Charales</taxon>
        <taxon>Characeae</taxon>
        <taxon>Chara</taxon>
    </lineage>
</organism>
<sequence length="634" mass="70627">DFWVSENGIPLSIVSDRDSRFTSQNWQELMRLYGSKLLISSGRHPETNGQTEQMNKILQQVLRMYIRPDQINWDEMLPKVASAYNNSVHLSTCRTPNELHKSFRPHRPFEGLNRDHIHRLPPGTREFAIEHEKELATVVENLRKAQHRMIQQANKHRRPSQFQVGDLVWVKAKEFAPEENISQKLLPAYRGPWPVLEVKGGEDGPSYSIEIPAHLHTYPVFHASKLLPCVTSQQFPSRRSMIPPDMDGSYDIEGIVEEDVFRTGGRGRPQKQYKVRFAYQEPEDDRWFTKVELLETAPDIVRAYERDKKGPLAPLADLPSRPHSPVGQCSAPTATPELAATLMARGAPPSQVALDGPLPPAPAFSESNEEENVEKRPLTRARRVSRHLRLDLPSPGILEQSRDAGGHGSMGVGGDDVVGEDPPTGGPEGSMPSHAQDLLHDMVELFIEALHLRDTRTTSERFPMGAKDLQGEYDQSMAMDDSRTREIERQMDEQRRKEIGSNPSVMVGCDGEDEITLSVAGHEAEGGGTGMAEDRPCDAPTPTREEDPQTPHRPFFKVGYGCRGEVALSKPSTLHVAWGLMRRGDAHCAAPCYLGSGMAVHVPLAPQATDHPFVVDELAASDVHDVIGLDNHVL</sequence>
<evidence type="ECO:0000313" key="4">
    <source>
        <dbReference type="Proteomes" id="UP000265515"/>
    </source>
</evidence>
<proteinExistence type="predicted"/>
<feature type="compositionally biased region" description="Basic and acidic residues" evidence="1">
    <location>
        <begin position="532"/>
        <end position="550"/>
    </location>
</feature>
<dbReference type="AlphaFoldDB" id="A0A388L167"/>
<reference evidence="3 4" key="1">
    <citation type="journal article" date="2018" name="Cell">
        <title>The Chara Genome: Secondary Complexity and Implications for Plant Terrestrialization.</title>
        <authorList>
            <person name="Nishiyama T."/>
            <person name="Sakayama H."/>
            <person name="Vries J.D."/>
            <person name="Buschmann H."/>
            <person name="Saint-Marcoux D."/>
            <person name="Ullrich K.K."/>
            <person name="Haas F.B."/>
            <person name="Vanderstraeten L."/>
            <person name="Becker D."/>
            <person name="Lang D."/>
            <person name="Vosolsobe S."/>
            <person name="Rombauts S."/>
            <person name="Wilhelmsson P.K.I."/>
            <person name="Janitza P."/>
            <person name="Kern R."/>
            <person name="Heyl A."/>
            <person name="Rumpler F."/>
            <person name="Villalobos L.I.A.C."/>
            <person name="Clay J.M."/>
            <person name="Skokan R."/>
            <person name="Toyoda A."/>
            <person name="Suzuki Y."/>
            <person name="Kagoshima H."/>
            <person name="Schijlen E."/>
            <person name="Tajeshwar N."/>
            <person name="Catarino B."/>
            <person name="Hetherington A.J."/>
            <person name="Saltykova A."/>
            <person name="Bonnot C."/>
            <person name="Breuninger H."/>
            <person name="Symeonidi A."/>
            <person name="Radhakrishnan G.V."/>
            <person name="Van Nieuwerburgh F."/>
            <person name="Deforce D."/>
            <person name="Chang C."/>
            <person name="Karol K.G."/>
            <person name="Hedrich R."/>
            <person name="Ulvskov P."/>
            <person name="Glockner G."/>
            <person name="Delwiche C.F."/>
            <person name="Petrasek J."/>
            <person name="Van de Peer Y."/>
            <person name="Friml J."/>
            <person name="Beilby M."/>
            <person name="Dolan L."/>
            <person name="Kohara Y."/>
            <person name="Sugano S."/>
            <person name="Fujiyama A."/>
            <person name="Delaux P.-M."/>
            <person name="Quint M."/>
            <person name="TheiBen G."/>
            <person name="Hagemann M."/>
            <person name="Harholt J."/>
            <person name="Dunand C."/>
            <person name="Zachgo S."/>
            <person name="Langdale J."/>
            <person name="Maumus F."/>
            <person name="Straeten D.V.D."/>
            <person name="Gould S.B."/>
            <person name="Rensing S.A."/>
        </authorList>
    </citation>
    <scope>NUCLEOTIDE SEQUENCE [LARGE SCALE GENOMIC DNA]</scope>
    <source>
        <strain evidence="3 4">S276</strain>
    </source>
</reference>
<gene>
    <name evidence="3" type="ORF">CBR_g21214</name>
</gene>
<dbReference type="Gramene" id="GBG75972">
    <property type="protein sequence ID" value="GBG75972"/>
    <property type="gene ID" value="CBR_g21214"/>
</dbReference>
<dbReference type="InterPro" id="IPR036397">
    <property type="entry name" value="RNaseH_sf"/>
</dbReference>
<dbReference type="EMBL" id="BFEA01000235">
    <property type="protein sequence ID" value="GBG75972.1"/>
    <property type="molecule type" value="Genomic_DNA"/>
</dbReference>
<dbReference type="InterPro" id="IPR012337">
    <property type="entry name" value="RNaseH-like_sf"/>
</dbReference>
<dbReference type="SUPFAM" id="SSF53098">
    <property type="entry name" value="Ribonuclease H-like"/>
    <property type="match status" value="1"/>
</dbReference>
<dbReference type="InterPro" id="IPR001584">
    <property type="entry name" value="Integrase_cat-core"/>
</dbReference>
<evidence type="ECO:0000256" key="1">
    <source>
        <dbReference type="SAM" id="MobiDB-lite"/>
    </source>
</evidence>
<dbReference type="OrthoDB" id="5554229at2759"/>
<dbReference type="PROSITE" id="PS50994">
    <property type="entry name" value="INTEGRASE"/>
    <property type="match status" value="1"/>
</dbReference>
<dbReference type="InterPro" id="IPR050951">
    <property type="entry name" value="Retrovirus_Pol_polyprotein"/>
</dbReference>
<name>A0A388L167_CHABU</name>
<feature type="compositionally biased region" description="Gly residues" evidence="1">
    <location>
        <begin position="406"/>
        <end position="416"/>
    </location>
</feature>
<dbReference type="Gene3D" id="3.30.420.10">
    <property type="entry name" value="Ribonuclease H-like superfamily/Ribonuclease H"/>
    <property type="match status" value="1"/>
</dbReference>
<dbReference type="InterPro" id="IPR056924">
    <property type="entry name" value="SH3_Tf2-1"/>
</dbReference>
<accession>A0A388L167</accession>
<dbReference type="PANTHER" id="PTHR37984">
    <property type="entry name" value="PROTEIN CBG26694"/>
    <property type="match status" value="1"/>
</dbReference>
<evidence type="ECO:0000259" key="2">
    <source>
        <dbReference type="PROSITE" id="PS50994"/>
    </source>
</evidence>
<comment type="caution">
    <text evidence="3">The sequence shown here is derived from an EMBL/GenBank/DDBJ whole genome shotgun (WGS) entry which is preliminary data.</text>
</comment>
<dbReference type="Proteomes" id="UP000265515">
    <property type="component" value="Unassembled WGS sequence"/>
</dbReference>
<feature type="region of interest" description="Disordered" evidence="1">
    <location>
        <begin position="311"/>
        <end position="332"/>
    </location>
</feature>
<dbReference type="Pfam" id="PF24626">
    <property type="entry name" value="SH3_Tf2-1"/>
    <property type="match status" value="1"/>
</dbReference>
<protein>
    <recommendedName>
        <fullName evidence="2">Integrase catalytic domain-containing protein</fullName>
    </recommendedName>
</protein>
<dbReference type="PANTHER" id="PTHR37984:SF5">
    <property type="entry name" value="PROTEIN NYNRIN-LIKE"/>
    <property type="match status" value="1"/>
</dbReference>
<feature type="region of interest" description="Disordered" evidence="1">
    <location>
        <begin position="523"/>
        <end position="552"/>
    </location>
</feature>
<feature type="region of interest" description="Disordered" evidence="1">
    <location>
        <begin position="348"/>
        <end position="434"/>
    </location>
</feature>
<dbReference type="GO" id="GO:0003676">
    <property type="term" value="F:nucleic acid binding"/>
    <property type="evidence" value="ECO:0007669"/>
    <property type="project" value="InterPro"/>
</dbReference>
<feature type="compositionally biased region" description="Basic residues" evidence="1">
    <location>
        <begin position="378"/>
        <end position="387"/>
    </location>
</feature>
<keyword evidence="4" id="KW-1185">Reference proteome</keyword>
<evidence type="ECO:0000313" key="3">
    <source>
        <dbReference type="EMBL" id="GBG75972.1"/>
    </source>
</evidence>